<reference evidence="1" key="1">
    <citation type="submission" date="2018-05" db="EMBL/GenBank/DDBJ databases">
        <authorList>
            <person name="Lanie J.A."/>
            <person name="Ng W.-L."/>
            <person name="Kazmierczak K.M."/>
            <person name="Andrzejewski T.M."/>
            <person name="Davidsen T.M."/>
            <person name="Wayne K.J."/>
            <person name="Tettelin H."/>
            <person name="Glass J.I."/>
            <person name="Rusch D."/>
            <person name="Podicherti R."/>
            <person name="Tsui H.-C.T."/>
            <person name="Winkler M.E."/>
        </authorList>
    </citation>
    <scope>NUCLEOTIDE SEQUENCE</scope>
</reference>
<dbReference type="AlphaFoldDB" id="A0A382Y3E7"/>
<name>A0A382Y3E7_9ZZZZ</name>
<dbReference type="EMBL" id="UINC01172289">
    <property type="protein sequence ID" value="SVD77291.1"/>
    <property type="molecule type" value="Genomic_DNA"/>
</dbReference>
<sequence>MKAGDILTIKIHSKKKKAKGEILESLSSKLGDKNSFDKFYELIKQNKKNGTITYRVKKKFRFRKKKLFVPEISFSKEIADIDSIDFSIQDSTKSRINATLRRILQFNDISFEIEEYARYEG</sequence>
<feature type="non-terminal residue" evidence="1">
    <location>
        <position position="121"/>
    </location>
</feature>
<organism evidence="1">
    <name type="scientific">marine metagenome</name>
    <dbReference type="NCBI Taxonomy" id="408172"/>
    <lineage>
        <taxon>unclassified sequences</taxon>
        <taxon>metagenomes</taxon>
        <taxon>ecological metagenomes</taxon>
    </lineage>
</organism>
<protein>
    <submittedName>
        <fullName evidence="1">Uncharacterized protein</fullName>
    </submittedName>
</protein>
<accession>A0A382Y3E7</accession>
<evidence type="ECO:0000313" key="1">
    <source>
        <dbReference type="EMBL" id="SVD77291.1"/>
    </source>
</evidence>
<gene>
    <name evidence="1" type="ORF">METZ01_LOCUS430145</name>
</gene>
<proteinExistence type="predicted"/>